<evidence type="ECO:0000256" key="5">
    <source>
        <dbReference type="ARBA" id="ARBA00022833"/>
    </source>
</evidence>
<dbReference type="GO" id="GO:0004222">
    <property type="term" value="F:metalloendopeptidase activity"/>
    <property type="evidence" value="ECO:0007669"/>
    <property type="project" value="InterPro"/>
</dbReference>
<dbReference type="GO" id="GO:0046872">
    <property type="term" value="F:metal ion binding"/>
    <property type="evidence" value="ECO:0007669"/>
    <property type="project" value="UniProtKB-KW"/>
</dbReference>
<evidence type="ECO:0000256" key="1">
    <source>
        <dbReference type="ARBA" id="ARBA00001947"/>
    </source>
</evidence>
<dbReference type="GO" id="GO:0016020">
    <property type="term" value="C:membrane"/>
    <property type="evidence" value="ECO:0007669"/>
    <property type="project" value="TreeGrafter"/>
</dbReference>
<evidence type="ECO:0000256" key="3">
    <source>
        <dbReference type="ARBA" id="ARBA00022723"/>
    </source>
</evidence>
<comment type="cofactor">
    <cofactor evidence="1">
        <name>Zn(2+)</name>
        <dbReference type="ChEBI" id="CHEBI:29105"/>
    </cofactor>
</comment>
<feature type="domain" description="Peptidase M48" evidence="7">
    <location>
        <begin position="68"/>
        <end position="254"/>
    </location>
</feature>
<keyword evidence="2 8" id="KW-0645">Protease</keyword>
<evidence type="ECO:0000313" key="8">
    <source>
        <dbReference type="EMBL" id="VAW60693.1"/>
    </source>
</evidence>
<dbReference type="InterPro" id="IPR051156">
    <property type="entry name" value="Mito/Outer_Membr_Metalloprot"/>
</dbReference>
<evidence type="ECO:0000259" key="7">
    <source>
        <dbReference type="Pfam" id="PF01435"/>
    </source>
</evidence>
<dbReference type="InterPro" id="IPR011990">
    <property type="entry name" value="TPR-like_helical_dom_sf"/>
</dbReference>
<dbReference type="Gene3D" id="1.25.40.10">
    <property type="entry name" value="Tetratricopeptide repeat domain"/>
    <property type="match status" value="1"/>
</dbReference>
<dbReference type="InterPro" id="IPR001915">
    <property type="entry name" value="Peptidase_M48"/>
</dbReference>
<proteinExistence type="predicted"/>
<name>A0A3B0X8I5_9ZZZZ</name>
<dbReference type="Gene3D" id="3.30.2010.10">
    <property type="entry name" value="Metalloproteases ('zincins'), catalytic domain"/>
    <property type="match status" value="1"/>
</dbReference>
<dbReference type="PANTHER" id="PTHR22726">
    <property type="entry name" value="METALLOENDOPEPTIDASE OMA1"/>
    <property type="match status" value="1"/>
</dbReference>
<dbReference type="Pfam" id="PF01435">
    <property type="entry name" value="Peptidase_M48"/>
    <property type="match status" value="1"/>
</dbReference>
<sequence length="475" mass="53181">MKTTSSLRTLFLILLLCHPLTSYSELPVLGDPTQQELTPYREYMIGKNFFRSLKASVPFVNDLEVNDYFNNLGQKLASYSSQPDKTFHFFVIKVPSINAFAGPDAYIGFHTGLIIAAKNESELAGVMAHEISHVTQRHLARAMTESSTSPAAMFASILAGILVALKNPEAGTALIMGGQAIAMQSQINFTRANEHEADRIGIGVLRDAGINPEGMAGFFETLLQQSERNNVLARIEYLRTHPLSTTRIAEARNRIVTADNDLPDDSLDFQLARARTLVEMNKSPRRLIKQIEGLSKKQRNLITDYTLGLAYISHDQASKAIPLLSHLQKISSHPWIQLALVDAYYHNENKTTAMKILRQLNSLYPNYLPVSIRYARVLIDLKKSQQAITLLNLQLRTQKKSVVYSTLAKAYFSKGNISLAMEATSYEYELEGYTRLAAQQVTNALQQPNLNKTTILRLESRKQELSHQVSSEQGH</sequence>
<protein>
    <submittedName>
        <fullName evidence="8">Exported zinc metalloprotease YfgC</fullName>
    </submittedName>
</protein>
<keyword evidence="6 8" id="KW-0482">Metalloprotease</keyword>
<dbReference type="SUPFAM" id="SSF48452">
    <property type="entry name" value="TPR-like"/>
    <property type="match status" value="1"/>
</dbReference>
<accession>A0A3B0X8I5</accession>
<keyword evidence="4" id="KW-0378">Hydrolase</keyword>
<evidence type="ECO:0000256" key="4">
    <source>
        <dbReference type="ARBA" id="ARBA00022801"/>
    </source>
</evidence>
<evidence type="ECO:0000256" key="6">
    <source>
        <dbReference type="ARBA" id="ARBA00023049"/>
    </source>
</evidence>
<keyword evidence="5" id="KW-0862">Zinc</keyword>
<dbReference type="GO" id="GO:0051603">
    <property type="term" value="P:proteolysis involved in protein catabolic process"/>
    <property type="evidence" value="ECO:0007669"/>
    <property type="project" value="TreeGrafter"/>
</dbReference>
<reference evidence="8" key="1">
    <citation type="submission" date="2018-06" db="EMBL/GenBank/DDBJ databases">
        <authorList>
            <person name="Zhirakovskaya E."/>
        </authorList>
    </citation>
    <scope>NUCLEOTIDE SEQUENCE</scope>
</reference>
<dbReference type="CDD" id="cd07333">
    <property type="entry name" value="M48C_bepA_like"/>
    <property type="match status" value="1"/>
</dbReference>
<gene>
    <name evidence="8" type="ORF">MNBD_GAMMA11-1837</name>
</gene>
<evidence type="ECO:0000256" key="2">
    <source>
        <dbReference type="ARBA" id="ARBA00022670"/>
    </source>
</evidence>
<keyword evidence="3" id="KW-0479">Metal-binding</keyword>
<dbReference type="PANTHER" id="PTHR22726:SF1">
    <property type="entry name" value="METALLOENDOPEPTIDASE OMA1, MITOCHONDRIAL"/>
    <property type="match status" value="1"/>
</dbReference>
<organism evidence="8">
    <name type="scientific">hydrothermal vent metagenome</name>
    <dbReference type="NCBI Taxonomy" id="652676"/>
    <lineage>
        <taxon>unclassified sequences</taxon>
        <taxon>metagenomes</taxon>
        <taxon>ecological metagenomes</taxon>
    </lineage>
</organism>
<dbReference type="AlphaFoldDB" id="A0A3B0X8I5"/>
<dbReference type="EMBL" id="UOFG01000129">
    <property type="protein sequence ID" value="VAW60693.1"/>
    <property type="molecule type" value="Genomic_DNA"/>
</dbReference>